<dbReference type="EMBL" id="JBDZDV010000003">
    <property type="protein sequence ID" value="MET3111170.1"/>
    <property type="molecule type" value="Genomic_DNA"/>
</dbReference>
<name>A0ABV2E9U2_9STAP</name>
<gene>
    <name evidence="1" type="ORF">ABHD89_001576</name>
</gene>
<comment type="caution">
    <text evidence="1">The sequence shown here is derived from an EMBL/GenBank/DDBJ whole genome shotgun (WGS) entry which is preliminary data.</text>
</comment>
<evidence type="ECO:0000313" key="2">
    <source>
        <dbReference type="Proteomes" id="UP001549019"/>
    </source>
</evidence>
<accession>A0ABV2E9U2</accession>
<dbReference type="Proteomes" id="UP001549019">
    <property type="component" value="Unassembled WGS sequence"/>
</dbReference>
<protein>
    <submittedName>
        <fullName evidence="1">Uncharacterized protein</fullName>
    </submittedName>
</protein>
<reference evidence="1 2" key="1">
    <citation type="submission" date="2024-05" db="EMBL/GenBank/DDBJ databases">
        <title>Genomic Encyclopedia of Type Strains, Phase IV (KMG-IV): sequencing the most valuable type-strain genomes for metagenomic binning, comparative biology and taxonomic classification.</title>
        <authorList>
            <person name="Goeker M."/>
        </authorList>
    </citation>
    <scope>NUCLEOTIDE SEQUENCE [LARGE SCALE GENOMIC DNA]</scope>
    <source>
        <strain evidence="1 2">DSM 25286</strain>
    </source>
</reference>
<sequence length="41" mass="5199">MQNPNVSGFAFFIHENVFIEFRSLFIYRFMYNYNHYVVQEW</sequence>
<proteinExistence type="predicted"/>
<evidence type="ECO:0000313" key="1">
    <source>
        <dbReference type="EMBL" id="MET3111170.1"/>
    </source>
</evidence>
<organism evidence="1 2">
    <name type="scientific">Salinicoccus halitifaciens</name>
    <dbReference type="NCBI Taxonomy" id="1073415"/>
    <lineage>
        <taxon>Bacteria</taxon>
        <taxon>Bacillati</taxon>
        <taxon>Bacillota</taxon>
        <taxon>Bacilli</taxon>
        <taxon>Bacillales</taxon>
        <taxon>Staphylococcaceae</taxon>
        <taxon>Salinicoccus</taxon>
    </lineage>
</organism>
<keyword evidence="2" id="KW-1185">Reference proteome</keyword>